<keyword evidence="3" id="KW-1185">Reference proteome</keyword>
<dbReference type="Proteomes" id="UP000252914">
    <property type="component" value="Unassembled WGS sequence"/>
</dbReference>
<keyword evidence="1" id="KW-0472">Membrane</keyword>
<dbReference type="EMBL" id="QOIN01000055">
    <property type="protein sequence ID" value="RCG17390.1"/>
    <property type="molecule type" value="Genomic_DNA"/>
</dbReference>
<feature type="transmembrane region" description="Helical" evidence="1">
    <location>
        <begin position="34"/>
        <end position="55"/>
    </location>
</feature>
<feature type="transmembrane region" description="Helical" evidence="1">
    <location>
        <begin position="7"/>
        <end position="28"/>
    </location>
</feature>
<keyword evidence="1" id="KW-0812">Transmembrane</keyword>
<sequence length="119" mass="12277">MRRHPGAVVVGGWACLNAVLLGVLTAYGESELALLLWADAFLVLVLACCAVLVSCSRGPLELTRYRVPSTGGAVVLLTACGLAVGGLMFVFGSWLAALAGPLLLVAAVLALRRRSRGSV</sequence>
<evidence type="ECO:0000313" key="2">
    <source>
        <dbReference type="EMBL" id="RCG17390.1"/>
    </source>
</evidence>
<feature type="transmembrane region" description="Helical" evidence="1">
    <location>
        <begin position="94"/>
        <end position="111"/>
    </location>
</feature>
<gene>
    <name evidence="2" type="ORF">DTL70_27560</name>
</gene>
<name>A0A367EJL1_9ACTN</name>
<comment type="caution">
    <text evidence="2">The sequence shown here is derived from an EMBL/GenBank/DDBJ whole genome shotgun (WGS) entry which is preliminary data.</text>
</comment>
<proteinExistence type="predicted"/>
<reference evidence="2 3" key="1">
    <citation type="submission" date="2018-06" db="EMBL/GenBank/DDBJ databases">
        <title>Streptomyces reniochalinae sp. nov. and Streptomyces diacarnus sp. nov. from marine sponges.</title>
        <authorList>
            <person name="Li L."/>
        </authorList>
    </citation>
    <scope>NUCLEOTIDE SEQUENCE [LARGE SCALE GENOMIC DNA]</scope>
    <source>
        <strain evidence="2 3">LHW51701</strain>
    </source>
</reference>
<accession>A0A367EJL1</accession>
<feature type="transmembrane region" description="Helical" evidence="1">
    <location>
        <begin position="67"/>
        <end position="88"/>
    </location>
</feature>
<evidence type="ECO:0000313" key="3">
    <source>
        <dbReference type="Proteomes" id="UP000252914"/>
    </source>
</evidence>
<organism evidence="2 3">
    <name type="scientific">Streptomyces diacarni</name>
    <dbReference type="NCBI Taxonomy" id="2800381"/>
    <lineage>
        <taxon>Bacteria</taxon>
        <taxon>Bacillati</taxon>
        <taxon>Actinomycetota</taxon>
        <taxon>Actinomycetes</taxon>
        <taxon>Kitasatosporales</taxon>
        <taxon>Streptomycetaceae</taxon>
        <taxon>Streptomyces</taxon>
    </lineage>
</organism>
<evidence type="ECO:0000256" key="1">
    <source>
        <dbReference type="SAM" id="Phobius"/>
    </source>
</evidence>
<dbReference type="AlphaFoldDB" id="A0A367EJL1"/>
<keyword evidence="1" id="KW-1133">Transmembrane helix</keyword>
<protein>
    <submittedName>
        <fullName evidence="2">Uncharacterized protein</fullName>
    </submittedName>
</protein>